<evidence type="ECO:0000313" key="2">
    <source>
        <dbReference type="Proteomes" id="UP000183832"/>
    </source>
</evidence>
<reference evidence="1 2" key="1">
    <citation type="submission" date="2015-04" db="EMBL/GenBank/DDBJ databases">
        <authorList>
            <person name="Syromyatnikov M.Y."/>
            <person name="Popov V.N."/>
        </authorList>
    </citation>
    <scope>NUCLEOTIDE SEQUENCE [LARGE SCALE GENOMIC DNA]</scope>
</reference>
<gene>
    <name evidence="1" type="ORF">CLUMA_CG010197</name>
</gene>
<evidence type="ECO:0000313" key="1">
    <source>
        <dbReference type="EMBL" id="CRK96668.1"/>
    </source>
</evidence>
<keyword evidence="2" id="KW-1185">Reference proteome</keyword>
<name>A0A1J1IAT2_9DIPT</name>
<dbReference type="EMBL" id="CVRI01000044">
    <property type="protein sequence ID" value="CRK96668.1"/>
    <property type="molecule type" value="Genomic_DNA"/>
</dbReference>
<organism evidence="1 2">
    <name type="scientific">Clunio marinus</name>
    <dbReference type="NCBI Taxonomy" id="568069"/>
    <lineage>
        <taxon>Eukaryota</taxon>
        <taxon>Metazoa</taxon>
        <taxon>Ecdysozoa</taxon>
        <taxon>Arthropoda</taxon>
        <taxon>Hexapoda</taxon>
        <taxon>Insecta</taxon>
        <taxon>Pterygota</taxon>
        <taxon>Neoptera</taxon>
        <taxon>Endopterygota</taxon>
        <taxon>Diptera</taxon>
        <taxon>Nematocera</taxon>
        <taxon>Chironomoidea</taxon>
        <taxon>Chironomidae</taxon>
        <taxon>Clunio</taxon>
    </lineage>
</organism>
<protein>
    <submittedName>
        <fullName evidence="1">CLUMA_CG010197, isoform A</fullName>
    </submittedName>
</protein>
<dbReference type="AlphaFoldDB" id="A0A1J1IAT2"/>
<proteinExistence type="predicted"/>
<sequence>MEAIKWKALMCFLKRKLMRVVAPKTFVYNLISTKRKLSFNCTSEVDDISKRLSKRQTAFLVCGSCQVKCSHLTFNFHRTLSNIKFSSSIKILQKKKSQGYLKILNMRGWKSFEMFSVEEIKCRPFFFLLNPPPSQPAKRFTLAEMIFQEPSKITVE</sequence>
<dbReference type="Proteomes" id="UP000183832">
    <property type="component" value="Unassembled WGS sequence"/>
</dbReference>
<accession>A0A1J1IAT2</accession>